<feature type="region of interest" description="Disordered" evidence="1">
    <location>
        <begin position="545"/>
        <end position="614"/>
    </location>
</feature>
<evidence type="ECO:0000313" key="2">
    <source>
        <dbReference type="EMBL" id="KAH0540147.1"/>
    </source>
</evidence>
<dbReference type="AlphaFoldDB" id="A0AAV7HYY9"/>
<name>A0AAV7HYY9_COTGL</name>
<dbReference type="EMBL" id="JAHXZJ010002609">
    <property type="protein sequence ID" value="KAH0540147.1"/>
    <property type="molecule type" value="Genomic_DNA"/>
</dbReference>
<evidence type="ECO:0000313" key="3">
    <source>
        <dbReference type="Proteomes" id="UP000826195"/>
    </source>
</evidence>
<protein>
    <submittedName>
        <fullName evidence="2">Uncharacterized protein</fullName>
    </submittedName>
</protein>
<organism evidence="2 3">
    <name type="scientific">Cotesia glomerata</name>
    <name type="common">Lepidopteran parasitic wasp</name>
    <name type="synonym">Apanteles glomeratus</name>
    <dbReference type="NCBI Taxonomy" id="32391"/>
    <lineage>
        <taxon>Eukaryota</taxon>
        <taxon>Metazoa</taxon>
        <taxon>Ecdysozoa</taxon>
        <taxon>Arthropoda</taxon>
        <taxon>Hexapoda</taxon>
        <taxon>Insecta</taxon>
        <taxon>Pterygota</taxon>
        <taxon>Neoptera</taxon>
        <taxon>Endopterygota</taxon>
        <taxon>Hymenoptera</taxon>
        <taxon>Apocrita</taxon>
        <taxon>Ichneumonoidea</taxon>
        <taxon>Braconidae</taxon>
        <taxon>Microgastrinae</taxon>
        <taxon>Cotesia</taxon>
    </lineage>
</organism>
<feature type="compositionally biased region" description="Low complexity" evidence="1">
    <location>
        <begin position="545"/>
        <end position="554"/>
    </location>
</feature>
<feature type="compositionally biased region" description="Acidic residues" evidence="1">
    <location>
        <begin position="634"/>
        <end position="643"/>
    </location>
</feature>
<feature type="region of interest" description="Disordered" evidence="1">
    <location>
        <begin position="634"/>
        <end position="653"/>
    </location>
</feature>
<feature type="compositionally biased region" description="Polar residues" evidence="1">
    <location>
        <begin position="834"/>
        <end position="849"/>
    </location>
</feature>
<feature type="compositionally biased region" description="Polar residues" evidence="1">
    <location>
        <begin position="489"/>
        <end position="504"/>
    </location>
</feature>
<feature type="compositionally biased region" description="Polar residues" evidence="1">
    <location>
        <begin position="907"/>
        <end position="921"/>
    </location>
</feature>
<proteinExistence type="predicted"/>
<feature type="compositionally biased region" description="Polar residues" evidence="1">
    <location>
        <begin position="512"/>
        <end position="533"/>
    </location>
</feature>
<reference evidence="2 3" key="1">
    <citation type="journal article" date="2021" name="J. Hered.">
        <title>A chromosome-level genome assembly of the parasitoid wasp, Cotesia glomerata (Hymenoptera: Braconidae).</title>
        <authorList>
            <person name="Pinto B.J."/>
            <person name="Weis J.J."/>
            <person name="Gamble T."/>
            <person name="Ode P.J."/>
            <person name="Paul R."/>
            <person name="Zaspel J.M."/>
        </authorList>
    </citation>
    <scope>NUCLEOTIDE SEQUENCE [LARGE SCALE GENOMIC DNA]</scope>
    <source>
        <strain evidence="2">CgM1</strain>
    </source>
</reference>
<feature type="region of interest" description="Disordered" evidence="1">
    <location>
        <begin position="831"/>
        <end position="984"/>
    </location>
</feature>
<keyword evidence="3" id="KW-1185">Reference proteome</keyword>
<accession>A0AAV7HYY9</accession>
<feature type="region of interest" description="Disordered" evidence="1">
    <location>
        <begin position="751"/>
        <end position="780"/>
    </location>
</feature>
<feature type="compositionally biased region" description="Polar residues" evidence="1">
    <location>
        <begin position="567"/>
        <end position="581"/>
    </location>
</feature>
<feature type="compositionally biased region" description="Acidic residues" evidence="1">
    <location>
        <begin position="761"/>
        <end position="770"/>
    </location>
</feature>
<sequence>MGKTRRAGRHYQIEKVYEDLVNGKVYHRPLIESEYWLKDAPETPAVVPKPGPRVIFNEVAPAGLYERLLKTSREKTAEPVFKLIPCDPGSSPLSWAWVRYEGNPREWTFRLDRSAVDEDVPQHHQALAKELFDALPYFNGEGSDALAKFELFEGIVRNWLPSIPVERQDHFARRVAQKLYGRAKRLVEHVELTSVEDILLTLAKKLKRGDPYINWQKKLASAVPKESENIEDFYFRLSDMIRYIELNAPEDDREVVKRTFEKTAATTLYEYLPDYLRCLCKIRKAETLDRMYAAIESDAHRKPNRRRTVDEDAPVVGEAFPPALEYYRRPGPPGLEGNRHYPQMPRPSREYDDRGNYRDHQRTLVYQDTSSFAVTPTHDSYFTPTDQEMYYDFIEGHSGPHQGSAFTFGATEPRYSYQYNNHPLRSYSRPPINNRYHPGVLGPTRKTVHYADDEDSEEAKRRHKIDPSVFCDCPFCPRGERKSPPPDSLNGQGARQTEAMSSMPNLPPRWSPNPTYRPQNTYPTHNPSYQSSYPRSILQNHQNQSLNNTSQSLNPASKAQTDPLPYQDQSSTQPTRNQQITIGELKAQTRSNQKESQPEETQEIAQTSEQGDDDVFEKELPATVDSTPLEIDASLEADGEEEPEKQLATPRTRRKTQELIKMFDQLLERRPITWREEDMIDEDPKNQRTPSELKVQKIVNSRLAKEIRESMDEIPIFDLDASANPNLPMFSDRESEEDNNELNEFLRENDVETDTSTNEISIDDTNEPDESYLTPARPSTFDRFRGYMNDGPLPKTPLWARTLIPDELNRMGIRYDHATQNVILDELVRRESTDPAQQQQAVEPSTDNTRPTEPDIENPDKSPETESELPDQDKNLEFGKTPPESSENTSDTPDGSRKTDPPPLRSNYPQISVSDPPTSDQAVEILSERRGRPKISSSSSSDEEGPPKGRSRRSRRNKKDENSVVIQFHSDSKTTAPSEKSIKPKIERLTENVLEKAPFIVSNTDDQDVSPEPSAKIKKPKIVPQEARKKALRLSDYKSPI</sequence>
<feature type="compositionally biased region" description="Polar residues" evidence="1">
    <location>
        <begin position="883"/>
        <end position="893"/>
    </location>
</feature>
<evidence type="ECO:0000256" key="1">
    <source>
        <dbReference type="SAM" id="MobiDB-lite"/>
    </source>
</evidence>
<gene>
    <name evidence="2" type="ORF">KQX54_013329</name>
</gene>
<dbReference type="Proteomes" id="UP000826195">
    <property type="component" value="Unassembled WGS sequence"/>
</dbReference>
<comment type="caution">
    <text evidence="2">The sequence shown here is derived from an EMBL/GenBank/DDBJ whole genome shotgun (WGS) entry which is preliminary data.</text>
</comment>
<feature type="region of interest" description="Disordered" evidence="1">
    <location>
        <begin position="1002"/>
        <end position="1021"/>
    </location>
</feature>
<feature type="compositionally biased region" description="Basic and acidic residues" evidence="1">
    <location>
        <begin position="850"/>
        <end position="864"/>
    </location>
</feature>
<feature type="region of interest" description="Disordered" evidence="1">
    <location>
        <begin position="480"/>
        <end position="533"/>
    </location>
</feature>
<feature type="region of interest" description="Disordered" evidence="1">
    <location>
        <begin position="438"/>
        <end position="463"/>
    </location>
</feature>
<feature type="region of interest" description="Disordered" evidence="1">
    <location>
        <begin position="333"/>
        <end position="355"/>
    </location>
</feature>